<dbReference type="SUPFAM" id="SSF54826">
    <property type="entry name" value="Enolase N-terminal domain-like"/>
    <property type="match status" value="1"/>
</dbReference>
<dbReference type="InterPro" id="IPR013341">
    <property type="entry name" value="Mandelate_racemase_N_dom"/>
</dbReference>
<evidence type="ECO:0000259" key="2">
    <source>
        <dbReference type="Pfam" id="PF02746"/>
    </source>
</evidence>
<dbReference type="PANTHER" id="PTHR48080">
    <property type="entry name" value="D-GALACTONATE DEHYDRATASE-RELATED"/>
    <property type="match status" value="1"/>
</dbReference>
<sequence>MVDLSPSEKIEDSSRGIGSLAITQVEPIITRTPMSRLPADNFIEMPPIGFMYDRVGIGRRLDHASPSRFKRHSQTLLVKITTDQGLIGWGEAHAPAAPAVHAKVITDLLAPILIGQDARRIGPLWDKMYSSQRLRGYATGFFTESIAGVDIALWDILGKFVGLPLYQLLGGKYRD</sequence>
<dbReference type="InterPro" id="IPR029017">
    <property type="entry name" value="Enolase-like_N"/>
</dbReference>
<evidence type="ECO:0000313" key="3">
    <source>
        <dbReference type="EMBL" id="SVD49704.1"/>
    </source>
</evidence>
<dbReference type="PANTHER" id="PTHR48080:SF2">
    <property type="entry name" value="D-GALACTONATE DEHYDRATASE"/>
    <property type="match status" value="1"/>
</dbReference>
<keyword evidence="1" id="KW-0456">Lyase</keyword>
<gene>
    <name evidence="3" type="ORF">METZ01_LOCUS402558</name>
</gene>
<dbReference type="Gene3D" id="3.30.390.10">
    <property type="entry name" value="Enolase-like, N-terminal domain"/>
    <property type="match status" value="1"/>
</dbReference>
<proteinExistence type="predicted"/>
<evidence type="ECO:0000256" key="1">
    <source>
        <dbReference type="ARBA" id="ARBA00023239"/>
    </source>
</evidence>
<dbReference type="GO" id="GO:0016829">
    <property type="term" value="F:lyase activity"/>
    <property type="evidence" value="ECO:0007669"/>
    <property type="project" value="UniProtKB-KW"/>
</dbReference>
<dbReference type="Pfam" id="PF02746">
    <property type="entry name" value="MR_MLE_N"/>
    <property type="match status" value="1"/>
</dbReference>
<name>A0A382VTE7_9ZZZZ</name>
<feature type="non-terminal residue" evidence="3">
    <location>
        <position position="175"/>
    </location>
</feature>
<protein>
    <recommendedName>
        <fullName evidence="2">Mandelate racemase/muconate lactonizing enzyme N-terminal domain-containing protein</fullName>
    </recommendedName>
</protein>
<organism evidence="3">
    <name type="scientific">marine metagenome</name>
    <dbReference type="NCBI Taxonomy" id="408172"/>
    <lineage>
        <taxon>unclassified sequences</taxon>
        <taxon>metagenomes</taxon>
        <taxon>ecological metagenomes</taxon>
    </lineage>
</organism>
<feature type="domain" description="Mandelate racemase/muconate lactonizing enzyme N-terminal" evidence="2">
    <location>
        <begin position="74"/>
        <end position="170"/>
    </location>
</feature>
<dbReference type="EMBL" id="UINC01154425">
    <property type="protein sequence ID" value="SVD49704.1"/>
    <property type="molecule type" value="Genomic_DNA"/>
</dbReference>
<reference evidence="3" key="1">
    <citation type="submission" date="2018-05" db="EMBL/GenBank/DDBJ databases">
        <authorList>
            <person name="Lanie J.A."/>
            <person name="Ng W.-L."/>
            <person name="Kazmierczak K.M."/>
            <person name="Andrzejewski T.M."/>
            <person name="Davidsen T.M."/>
            <person name="Wayne K.J."/>
            <person name="Tettelin H."/>
            <person name="Glass J.I."/>
            <person name="Rusch D."/>
            <person name="Podicherti R."/>
            <person name="Tsui H.-C.T."/>
            <person name="Winkler M.E."/>
        </authorList>
    </citation>
    <scope>NUCLEOTIDE SEQUENCE</scope>
</reference>
<dbReference type="InterPro" id="IPR034593">
    <property type="entry name" value="DgoD-like"/>
</dbReference>
<dbReference type="AlphaFoldDB" id="A0A382VTE7"/>
<accession>A0A382VTE7</accession>
<feature type="non-terminal residue" evidence="3">
    <location>
        <position position="1"/>
    </location>
</feature>